<evidence type="ECO:0000313" key="9">
    <source>
        <dbReference type="EMBL" id="CAG8372927.1"/>
    </source>
</evidence>
<keyword evidence="4" id="KW-0344">Guanine-nucleotide releasing factor</keyword>
<dbReference type="OrthoDB" id="5585685at2759"/>
<comment type="caution">
    <text evidence="9">The sequence shown here is derived from an EMBL/GenBank/DDBJ whole genome shotgun (WGS) entry which is preliminary data.</text>
</comment>
<evidence type="ECO:0000256" key="3">
    <source>
        <dbReference type="ARBA" id="ARBA00022490"/>
    </source>
</evidence>
<dbReference type="Pfam" id="PF10165">
    <property type="entry name" value="Ric8"/>
    <property type="match status" value="1"/>
</dbReference>
<comment type="similarity">
    <text evidence="6">Belongs to the PBDC1 family.</text>
</comment>
<evidence type="ECO:0000313" key="10">
    <source>
        <dbReference type="Proteomes" id="UP001152649"/>
    </source>
</evidence>
<dbReference type="GO" id="GO:0005737">
    <property type="term" value="C:cytoplasm"/>
    <property type="evidence" value="ECO:0007669"/>
    <property type="project" value="UniProtKB-SubCell"/>
</dbReference>
<keyword evidence="10" id="KW-1185">Reference proteome</keyword>
<evidence type="ECO:0000256" key="6">
    <source>
        <dbReference type="ARBA" id="ARBA00061201"/>
    </source>
</evidence>
<dbReference type="InterPro" id="IPR023139">
    <property type="entry name" value="PBDC1-like_dom_sf"/>
</dbReference>
<proteinExistence type="inferred from homology"/>
<keyword evidence="3" id="KW-0963">Cytoplasm</keyword>
<accession>A0A9W4J5U4</accession>
<dbReference type="InterPro" id="IPR019318">
    <property type="entry name" value="Gua_nucleotide_exch_fac_Ric8"/>
</dbReference>
<protein>
    <recommendedName>
        <fullName evidence="7">Protein PBDC1 homolog</fullName>
    </recommendedName>
</protein>
<dbReference type="Pfam" id="PF04669">
    <property type="entry name" value="PBDC1"/>
    <property type="match status" value="1"/>
</dbReference>
<sequence length="642" mass="71836">MFAKVTNRVLMIFQGITTLARYGVEGETPDVRRAALRCVANALLLDGTMRQVFVDTGYGAKLADMLKVCLMRTLTDYETDSMKQAEDSEDEMVASRILFYTTYDTTMDFGELIKSHGLADNVAFQLSRHVKQFPESGRKPLSQMDELALTDTLKLIYNISKIYPDLAVSFSTSIPHILKIVTAIDISDKPLDGILGGLLNALSILDLDEKKSKVFECSPLFPEADLNCNVAKLISILDQAVSRYSAEELEAKAIPLLYTLITIYDVAPEGPQKHMQERLLPEDGDRSLPIGQSDTLPSKLLKLSTSHFANLKVAVSELMFVLSGKDAEALTKNIGYGFAAGFLAARGIQMPQSASETFPASASPDSMVNPITGQRLAAEPNDDLPPMTQEEKEREAERLFVLFERARANGLLNVENPVTQALHEGRFEELPDDADNQEESEYLLRAQGPSCTVGQNDVAPTARKKLGRGSRLPLHSSSLIHLYPFQVSLYKTANMSKPFNPEEAENLEDMEKQFAVKAVEHLMTYWAILEKVKGSQLRLTKQDNEIYESFMEAFPDFDPAGTIVEDDMKSKAGKEKWRNWMNKWQKVEDYNFGTIIRTRADAEYDQDTTIFGVRMQFYAVEIARNRAGLNDWIYEKASKASS</sequence>
<dbReference type="Proteomes" id="UP001152649">
    <property type="component" value="Unassembled WGS sequence"/>
</dbReference>
<dbReference type="FunFam" id="1.10.3560.10:FF:000001">
    <property type="entry name" value="Protein PBDC1 homolog"/>
    <property type="match status" value="1"/>
</dbReference>
<dbReference type="InterPro" id="IPR021148">
    <property type="entry name" value="Polysacc_synth_dom"/>
</dbReference>
<dbReference type="PANTHER" id="PTHR12425:SF5">
    <property type="entry name" value="SYNEMBRYN"/>
    <property type="match status" value="1"/>
</dbReference>
<evidence type="ECO:0000256" key="5">
    <source>
        <dbReference type="ARBA" id="ARBA00023186"/>
    </source>
</evidence>
<dbReference type="Gene3D" id="1.10.3560.10">
    <property type="entry name" value="yst0336 like domain"/>
    <property type="match status" value="1"/>
</dbReference>
<comment type="subcellular location">
    <subcellularLocation>
        <location evidence="1">Cytoplasm</location>
    </subcellularLocation>
</comment>
<evidence type="ECO:0000256" key="2">
    <source>
        <dbReference type="ARBA" id="ARBA00009049"/>
    </source>
</evidence>
<dbReference type="AlphaFoldDB" id="A0A9W4J5U4"/>
<dbReference type="GO" id="GO:0007186">
    <property type="term" value="P:G protein-coupled receptor signaling pathway"/>
    <property type="evidence" value="ECO:0007669"/>
    <property type="project" value="TreeGrafter"/>
</dbReference>
<evidence type="ECO:0000256" key="7">
    <source>
        <dbReference type="ARBA" id="ARBA00069779"/>
    </source>
</evidence>
<name>A0A9W4J5U4_9EURO</name>
<feature type="domain" description="Polysaccharide biosynthesis" evidence="8">
    <location>
        <begin position="510"/>
        <end position="635"/>
    </location>
</feature>
<comment type="similarity">
    <text evidence="2">Belongs to the synembryn family.</text>
</comment>
<dbReference type="GO" id="GO:0001965">
    <property type="term" value="F:G-protein alpha-subunit binding"/>
    <property type="evidence" value="ECO:0007669"/>
    <property type="project" value="TreeGrafter"/>
</dbReference>
<dbReference type="EMBL" id="CAJVPG010000210">
    <property type="protein sequence ID" value="CAG8372927.1"/>
    <property type="molecule type" value="Genomic_DNA"/>
</dbReference>
<evidence type="ECO:0000256" key="4">
    <source>
        <dbReference type="ARBA" id="ARBA00022658"/>
    </source>
</evidence>
<reference evidence="9" key="1">
    <citation type="submission" date="2021-07" db="EMBL/GenBank/DDBJ databases">
        <authorList>
            <person name="Branca A.L. A."/>
        </authorList>
    </citation>
    <scope>NUCLEOTIDE SEQUENCE</scope>
</reference>
<evidence type="ECO:0000259" key="8">
    <source>
        <dbReference type="Pfam" id="PF04669"/>
    </source>
</evidence>
<keyword evidence="5" id="KW-0143">Chaperone</keyword>
<dbReference type="PANTHER" id="PTHR12425">
    <property type="entry name" value="SYNEMBRYN"/>
    <property type="match status" value="1"/>
</dbReference>
<gene>
    <name evidence="9" type="ORF">PSALAMII_LOCUS4917</name>
</gene>
<evidence type="ECO:0000256" key="1">
    <source>
        <dbReference type="ARBA" id="ARBA00004496"/>
    </source>
</evidence>
<dbReference type="GO" id="GO:0005085">
    <property type="term" value="F:guanyl-nucleotide exchange factor activity"/>
    <property type="evidence" value="ECO:0007669"/>
    <property type="project" value="UniProtKB-KW"/>
</dbReference>
<organism evidence="9 10">
    <name type="scientific">Penicillium salamii</name>
    <dbReference type="NCBI Taxonomy" id="1612424"/>
    <lineage>
        <taxon>Eukaryota</taxon>
        <taxon>Fungi</taxon>
        <taxon>Dikarya</taxon>
        <taxon>Ascomycota</taxon>
        <taxon>Pezizomycotina</taxon>
        <taxon>Eurotiomycetes</taxon>
        <taxon>Eurotiomycetidae</taxon>
        <taxon>Eurotiales</taxon>
        <taxon>Aspergillaceae</taxon>
        <taxon>Penicillium</taxon>
    </lineage>
</organism>